<comment type="caution">
    <text evidence="1">The sequence shown here is derived from an EMBL/GenBank/DDBJ whole genome shotgun (WGS) entry which is preliminary data.</text>
</comment>
<dbReference type="EMBL" id="JAHFYH010000007">
    <property type="protein sequence ID" value="KAH0229812.1"/>
    <property type="molecule type" value="Genomic_DNA"/>
</dbReference>
<evidence type="ECO:0000313" key="1">
    <source>
        <dbReference type="EMBL" id="KAH0229812.1"/>
    </source>
</evidence>
<dbReference type="PANTHER" id="PTHR10828">
    <property type="entry name" value="M-PHASE INDUCER PHOSPHATASE DUAL SPECIFICITY PHOSPHATASE CDC25"/>
    <property type="match status" value="1"/>
</dbReference>
<dbReference type="AlphaFoldDB" id="A0A9P8KA51"/>
<evidence type="ECO:0008006" key="3">
    <source>
        <dbReference type="Google" id="ProtNLM"/>
    </source>
</evidence>
<reference evidence="1" key="2">
    <citation type="submission" date="2021-08" db="EMBL/GenBank/DDBJ databases">
        <authorList>
            <person name="Gostincar C."/>
            <person name="Sun X."/>
            <person name="Song Z."/>
            <person name="Gunde-Cimerman N."/>
        </authorList>
    </citation>
    <scope>NUCLEOTIDE SEQUENCE</scope>
    <source>
        <strain evidence="1">EXF-8016</strain>
    </source>
</reference>
<organism evidence="1 2">
    <name type="scientific">Aureobasidium melanogenum</name>
    <name type="common">Aureobasidium pullulans var. melanogenum</name>
    <dbReference type="NCBI Taxonomy" id="46634"/>
    <lineage>
        <taxon>Eukaryota</taxon>
        <taxon>Fungi</taxon>
        <taxon>Dikarya</taxon>
        <taxon>Ascomycota</taxon>
        <taxon>Pezizomycotina</taxon>
        <taxon>Dothideomycetes</taxon>
        <taxon>Dothideomycetidae</taxon>
        <taxon>Dothideales</taxon>
        <taxon>Saccotheciaceae</taxon>
        <taxon>Aureobasidium</taxon>
    </lineage>
</organism>
<dbReference type="SUPFAM" id="SSF52821">
    <property type="entry name" value="Rhodanese/Cell cycle control phosphatase"/>
    <property type="match status" value="1"/>
</dbReference>
<reference evidence="1" key="1">
    <citation type="journal article" date="2021" name="J Fungi (Basel)">
        <title>Virulence traits and population genomics of the black yeast Aureobasidium melanogenum.</title>
        <authorList>
            <person name="Cernosa A."/>
            <person name="Sun X."/>
            <person name="Gostincar C."/>
            <person name="Fang C."/>
            <person name="Gunde-Cimerman N."/>
            <person name="Song Z."/>
        </authorList>
    </citation>
    <scope>NUCLEOTIDE SEQUENCE</scope>
    <source>
        <strain evidence="1">EXF-8016</strain>
    </source>
</reference>
<sequence>MAEARSYHVMGVMTSDMTSQMAVNVPVAGSLNITESIQSPTLSAFAQTPSQLLISSITQQSRDEAMSSATQFNISTLPRISRDSLAAMIKSKHPSMAVIDVRDSDYIGGHITGGQNLPSNTHDYKMPELIWRRQGTYRGLSEGYLGVWVLEPIAENLDSRFLSTSGKKQAQFAATVLYNHPPVNLAQEVAL</sequence>
<dbReference type="InterPro" id="IPR036873">
    <property type="entry name" value="Rhodanese-like_dom_sf"/>
</dbReference>
<gene>
    <name evidence="1" type="ORF">KCV03_g1762</name>
</gene>
<accession>A0A9P8KA51</accession>
<protein>
    <recommendedName>
        <fullName evidence="3">Rhodanese domain-containing protein</fullName>
    </recommendedName>
</protein>
<dbReference type="Proteomes" id="UP000767238">
    <property type="component" value="Unassembled WGS sequence"/>
</dbReference>
<feature type="non-terminal residue" evidence="1">
    <location>
        <position position="1"/>
    </location>
</feature>
<dbReference type="PANTHER" id="PTHR10828:SF38">
    <property type="entry name" value="ARSENICAL-RESISTANCE PROTEIN 2-RELATED"/>
    <property type="match status" value="1"/>
</dbReference>
<name>A0A9P8KA51_AURME</name>
<dbReference type="GO" id="GO:0005634">
    <property type="term" value="C:nucleus"/>
    <property type="evidence" value="ECO:0007669"/>
    <property type="project" value="TreeGrafter"/>
</dbReference>
<proteinExistence type="predicted"/>
<evidence type="ECO:0000313" key="2">
    <source>
        <dbReference type="Proteomes" id="UP000767238"/>
    </source>
</evidence>
<dbReference type="GO" id="GO:0005737">
    <property type="term" value="C:cytoplasm"/>
    <property type="evidence" value="ECO:0007669"/>
    <property type="project" value="TreeGrafter"/>
</dbReference>
<dbReference type="Gene3D" id="3.40.250.10">
    <property type="entry name" value="Rhodanese-like domain"/>
    <property type="match status" value="1"/>
</dbReference>
<dbReference type="GO" id="GO:0004725">
    <property type="term" value="F:protein tyrosine phosphatase activity"/>
    <property type="evidence" value="ECO:0007669"/>
    <property type="project" value="TreeGrafter"/>
</dbReference>